<evidence type="ECO:0000313" key="2">
    <source>
        <dbReference type="EMBL" id="KAF8668537.1"/>
    </source>
</evidence>
<name>A0A8H7H0L7_9AGAM</name>
<protein>
    <submittedName>
        <fullName evidence="2">Uncharacterized protein</fullName>
    </submittedName>
</protein>
<sequence>MEGALTALQKASTNQPPIDKGAMDSLLDGEPYFIGLKDCSKDMIPNVSLWVLQNSHNILTRFFLPQLKQHLLAWVLGDSNHPKFCNSNILKVRLAQERMYWHNTLQVNYTSYDILRQQDSLSPTSHQCFALLPTKADQHPDKHPFVYAKILGFIHVRWLHYDYNQPGGWEHHKLDQLHYQMCRNNQDILDAFDFIDPKDILCATHLIPNFQAGKTPEYIPCFHSFAHNHTKGTDWSAYYVNRFVDRDMLMHYIGGGIGHYQPTPSKTTVGSNNELDGEEQADNNDEDKLGDEDKDGNGANEDQGKAPESERTEDTINQEDVNVIEFDGEPSNKDMDDKAESVLEGNNEIDNEIEF</sequence>
<gene>
    <name evidence="2" type="ORF">RHS04_08963</name>
</gene>
<evidence type="ECO:0000313" key="3">
    <source>
        <dbReference type="Proteomes" id="UP000650582"/>
    </source>
</evidence>
<proteinExistence type="predicted"/>
<organism evidence="2 3">
    <name type="scientific">Rhizoctonia solani</name>
    <dbReference type="NCBI Taxonomy" id="456999"/>
    <lineage>
        <taxon>Eukaryota</taxon>
        <taxon>Fungi</taxon>
        <taxon>Dikarya</taxon>
        <taxon>Basidiomycota</taxon>
        <taxon>Agaricomycotina</taxon>
        <taxon>Agaricomycetes</taxon>
        <taxon>Cantharellales</taxon>
        <taxon>Ceratobasidiaceae</taxon>
        <taxon>Rhizoctonia</taxon>
    </lineage>
</organism>
<dbReference type="EMBL" id="JACYCC010000333">
    <property type="protein sequence ID" value="KAF8668537.1"/>
    <property type="molecule type" value="Genomic_DNA"/>
</dbReference>
<evidence type="ECO:0000256" key="1">
    <source>
        <dbReference type="SAM" id="MobiDB-lite"/>
    </source>
</evidence>
<feature type="region of interest" description="Disordered" evidence="1">
    <location>
        <begin position="260"/>
        <end position="355"/>
    </location>
</feature>
<feature type="compositionally biased region" description="Basic and acidic residues" evidence="1">
    <location>
        <begin position="302"/>
        <end position="314"/>
    </location>
</feature>
<accession>A0A8H7H0L7</accession>
<dbReference type="Proteomes" id="UP000650582">
    <property type="component" value="Unassembled WGS sequence"/>
</dbReference>
<reference evidence="2" key="1">
    <citation type="submission" date="2020-09" db="EMBL/GenBank/DDBJ databases">
        <title>Comparative genome analyses of four rice-infecting Rhizoctonia solani isolates reveal extensive enrichment of homogalacturonan modification genes.</title>
        <authorList>
            <person name="Lee D.-Y."/>
            <person name="Jeon J."/>
            <person name="Kim K.-T."/>
            <person name="Cheong K."/>
            <person name="Song H."/>
            <person name="Choi G."/>
            <person name="Ko J."/>
            <person name="Opiyo S.O."/>
            <person name="Zuo S."/>
            <person name="Madhav S."/>
            <person name="Lee Y.-H."/>
            <person name="Wang G.-L."/>
        </authorList>
    </citation>
    <scope>NUCLEOTIDE SEQUENCE</scope>
    <source>
        <strain evidence="2">AG1-IA YN-7</strain>
    </source>
</reference>
<comment type="caution">
    <text evidence="2">The sequence shown here is derived from an EMBL/GenBank/DDBJ whole genome shotgun (WGS) entry which is preliminary data.</text>
</comment>
<feature type="compositionally biased region" description="Acidic residues" evidence="1">
    <location>
        <begin position="275"/>
        <end position="294"/>
    </location>
</feature>
<dbReference type="AlphaFoldDB" id="A0A8H7H0L7"/>
<feature type="region of interest" description="Disordered" evidence="1">
    <location>
        <begin position="1"/>
        <end position="23"/>
    </location>
</feature>
<feature type="compositionally biased region" description="Basic and acidic residues" evidence="1">
    <location>
        <begin position="330"/>
        <end position="341"/>
    </location>
</feature>
<feature type="compositionally biased region" description="Polar residues" evidence="1">
    <location>
        <begin position="262"/>
        <end position="274"/>
    </location>
</feature>